<dbReference type="InParanoid" id="F0XQA3"/>
<dbReference type="RefSeq" id="XP_014169882.1">
    <property type="nucleotide sequence ID" value="XM_014314407.1"/>
</dbReference>
<gene>
    <name evidence="2" type="ORF">CMQ_7402</name>
</gene>
<dbReference type="Proteomes" id="UP000007796">
    <property type="component" value="Unassembled WGS sequence"/>
</dbReference>
<accession>F0XQA3</accession>
<evidence type="ECO:0000313" key="3">
    <source>
        <dbReference type="Proteomes" id="UP000007796"/>
    </source>
</evidence>
<dbReference type="HOGENOM" id="CLU_137522_0_0_1"/>
<feature type="signal peptide" evidence="1">
    <location>
        <begin position="1"/>
        <end position="15"/>
    </location>
</feature>
<evidence type="ECO:0000256" key="1">
    <source>
        <dbReference type="SAM" id="SignalP"/>
    </source>
</evidence>
<proteinExistence type="predicted"/>
<name>F0XQA3_GROCL</name>
<dbReference type="AlphaFoldDB" id="F0XQA3"/>
<dbReference type="EMBL" id="GL629801">
    <property type="protein sequence ID" value="EFX00400.1"/>
    <property type="molecule type" value="Genomic_DNA"/>
</dbReference>
<dbReference type="eggNOG" id="ENOG502TH59">
    <property type="taxonomic scope" value="Eukaryota"/>
</dbReference>
<dbReference type="GeneID" id="25980943"/>
<sequence>MKSFAVLLAATLAMASPIKRELGGVLLCSGVNATGSCEYAVHPLKTCINTPVSLNGTTNTFAVDGEAFECYPYVQKCGGICTSPEGCTLGAIDFGYAHKYNLSAVGWGTLMGSYECRAKK</sequence>
<protein>
    <submittedName>
        <fullName evidence="2">Uncharacterized protein</fullName>
    </submittedName>
</protein>
<evidence type="ECO:0000313" key="2">
    <source>
        <dbReference type="EMBL" id="EFX00400.1"/>
    </source>
</evidence>
<reference evidence="2 3" key="1">
    <citation type="journal article" date="2011" name="Proc. Natl. Acad. Sci. U.S.A.">
        <title>Genome and transcriptome analyses of the mountain pine beetle-fungal symbiont Grosmannia clavigera, a lodgepole pine pathogen.</title>
        <authorList>
            <person name="DiGuistini S."/>
            <person name="Wang Y."/>
            <person name="Liao N.Y."/>
            <person name="Taylor G."/>
            <person name="Tanguay P."/>
            <person name="Feau N."/>
            <person name="Henrissat B."/>
            <person name="Chan S.K."/>
            <person name="Hesse-Orce U."/>
            <person name="Alamouti S.M."/>
            <person name="Tsui C.K.M."/>
            <person name="Docking R.T."/>
            <person name="Levasseur A."/>
            <person name="Haridas S."/>
            <person name="Robertson G."/>
            <person name="Birol I."/>
            <person name="Holt R.A."/>
            <person name="Marra M.A."/>
            <person name="Hamelin R.C."/>
            <person name="Hirst M."/>
            <person name="Jones S.J.M."/>
            <person name="Bohlmann J."/>
            <person name="Breuil C."/>
        </authorList>
    </citation>
    <scope>NUCLEOTIDE SEQUENCE [LARGE SCALE GENOMIC DNA]</scope>
    <source>
        <strain evidence="3">kw1407 / UAMH 11150</strain>
    </source>
</reference>
<keyword evidence="3" id="KW-1185">Reference proteome</keyword>
<dbReference type="OrthoDB" id="2910287at2759"/>
<keyword evidence="1" id="KW-0732">Signal</keyword>
<feature type="chain" id="PRO_5013288490" evidence="1">
    <location>
        <begin position="16"/>
        <end position="120"/>
    </location>
</feature>
<organism evidence="3">
    <name type="scientific">Grosmannia clavigera (strain kw1407 / UAMH 11150)</name>
    <name type="common">Blue stain fungus</name>
    <name type="synonym">Graphiocladiella clavigera</name>
    <dbReference type="NCBI Taxonomy" id="655863"/>
    <lineage>
        <taxon>Eukaryota</taxon>
        <taxon>Fungi</taxon>
        <taxon>Dikarya</taxon>
        <taxon>Ascomycota</taxon>
        <taxon>Pezizomycotina</taxon>
        <taxon>Sordariomycetes</taxon>
        <taxon>Sordariomycetidae</taxon>
        <taxon>Ophiostomatales</taxon>
        <taxon>Ophiostomataceae</taxon>
        <taxon>Leptographium</taxon>
    </lineage>
</organism>